<keyword evidence="11" id="KW-0675">Receptor</keyword>
<name>A0A4W4FGE6_ELEEL</name>
<feature type="transmembrane region" description="Helical" evidence="15">
    <location>
        <begin position="371"/>
        <end position="390"/>
    </location>
</feature>
<feature type="transmembrane region" description="Helical" evidence="15">
    <location>
        <begin position="249"/>
        <end position="277"/>
    </location>
</feature>
<comment type="subcellular location">
    <subcellularLocation>
        <location evidence="2">Cell membrane</location>
        <topology evidence="2">Multi-pass membrane protein</topology>
    </subcellularLocation>
    <subcellularLocation>
        <location evidence="1">Cell projection</location>
    </subcellularLocation>
</comment>
<dbReference type="PRINTS" id="PR01421">
    <property type="entry name" value="GPR37ORPHANR"/>
</dbReference>
<dbReference type="AlphaFoldDB" id="A0A4W4FGE6"/>
<dbReference type="GO" id="GO:0005886">
    <property type="term" value="C:plasma membrane"/>
    <property type="evidence" value="ECO:0007669"/>
    <property type="project" value="UniProtKB-SubCell"/>
</dbReference>
<accession>A0A4W4FGE6</accession>
<dbReference type="GO" id="GO:0043235">
    <property type="term" value="C:receptor complex"/>
    <property type="evidence" value="ECO:0007669"/>
    <property type="project" value="TreeGrafter"/>
</dbReference>
<evidence type="ECO:0000313" key="18">
    <source>
        <dbReference type="Ensembl" id="ENSEEEP00000023194.2"/>
    </source>
</evidence>
<dbReference type="InterPro" id="IPR000276">
    <property type="entry name" value="GPCR_Rhodpsn"/>
</dbReference>
<feature type="signal peptide" evidence="16">
    <location>
        <begin position="1"/>
        <end position="22"/>
    </location>
</feature>
<keyword evidence="8" id="KW-0297">G-protein coupled receptor</keyword>
<evidence type="ECO:0000256" key="13">
    <source>
        <dbReference type="ARBA" id="ARBA00023224"/>
    </source>
</evidence>
<dbReference type="GO" id="GO:0042995">
    <property type="term" value="C:cell projection"/>
    <property type="evidence" value="ECO:0007669"/>
    <property type="project" value="UniProtKB-SubCell"/>
</dbReference>
<dbReference type="PANTHER" id="PTHR46216:SF3">
    <property type="entry name" value="PROSAPOSIN RECEPTOR GPR37"/>
    <property type="match status" value="1"/>
</dbReference>
<dbReference type="OMA" id="VLECCCC"/>
<evidence type="ECO:0000256" key="7">
    <source>
        <dbReference type="ARBA" id="ARBA00022989"/>
    </source>
</evidence>
<evidence type="ECO:0000256" key="4">
    <source>
        <dbReference type="ARBA" id="ARBA00022692"/>
    </source>
</evidence>
<dbReference type="CDD" id="cd15127">
    <property type="entry name" value="7tmA_GPR37"/>
    <property type="match status" value="1"/>
</dbReference>
<dbReference type="SUPFAM" id="SSF81321">
    <property type="entry name" value="Family A G protein-coupled receptor-like"/>
    <property type="match status" value="1"/>
</dbReference>
<dbReference type="Ensembl" id="ENSEEET00000023453.2">
    <property type="protein sequence ID" value="ENSEEEP00000023194.2"/>
    <property type="gene ID" value="ENSEEEG00000011245.2"/>
</dbReference>
<dbReference type="Gene3D" id="1.20.1070.10">
    <property type="entry name" value="Rhodopsin 7-helix transmembrane proteins"/>
    <property type="match status" value="1"/>
</dbReference>
<keyword evidence="14" id="KW-0966">Cell projection</keyword>
<keyword evidence="6" id="KW-0832">Ubl conjugation</keyword>
<reference evidence="19" key="2">
    <citation type="journal article" date="2017" name="Sci. Adv.">
        <title>A tail of two voltages: Proteomic comparison of the three electric organs of the electric eel.</title>
        <authorList>
            <person name="Traeger L.L."/>
            <person name="Sabat G."/>
            <person name="Barrett-Wilt G.A."/>
            <person name="Wells G.B."/>
            <person name="Sussman M.R."/>
        </authorList>
    </citation>
    <scope>NUCLEOTIDE SEQUENCE [LARGE SCALE GENOMIC DNA]</scope>
</reference>
<evidence type="ECO:0000256" key="14">
    <source>
        <dbReference type="ARBA" id="ARBA00023273"/>
    </source>
</evidence>
<dbReference type="Proteomes" id="UP000314983">
    <property type="component" value="Chromosome 2"/>
</dbReference>
<protein>
    <submittedName>
        <fullName evidence="18">G protein-coupled receptor 37</fullName>
    </submittedName>
</protein>
<feature type="transmembrane region" description="Helical" evidence="15">
    <location>
        <begin position="480"/>
        <end position="500"/>
    </location>
</feature>
<feature type="transmembrane region" description="Helical" evidence="15">
    <location>
        <begin position="520"/>
        <end position="542"/>
    </location>
</feature>
<evidence type="ECO:0000256" key="16">
    <source>
        <dbReference type="SAM" id="SignalP"/>
    </source>
</evidence>
<keyword evidence="4 15" id="KW-0812">Transmembrane</keyword>
<keyword evidence="12" id="KW-0325">Glycoprotein</keyword>
<keyword evidence="9 15" id="KW-0472">Membrane</keyword>
<proteinExistence type="predicted"/>
<keyword evidence="5 16" id="KW-0732">Signal</keyword>
<feature type="transmembrane region" description="Helical" evidence="15">
    <location>
        <begin position="433"/>
        <end position="459"/>
    </location>
</feature>
<gene>
    <name evidence="18" type="primary">gpr37a</name>
</gene>
<evidence type="ECO:0000256" key="10">
    <source>
        <dbReference type="ARBA" id="ARBA00023157"/>
    </source>
</evidence>
<reference evidence="18" key="4">
    <citation type="submission" date="2025-08" db="UniProtKB">
        <authorList>
            <consortium name="Ensembl"/>
        </authorList>
    </citation>
    <scope>IDENTIFICATION</scope>
</reference>
<evidence type="ECO:0000256" key="3">
    <source>
        <dbReference type="ARBA" id="ARBA00022475"/>
    </source>
</evidence>
<evidence type="ECO:0000256" key="5">
    <source>
        <dbReference type="ARBA" id="ARBA00022729"/>
    </source>
</evidence>
<keyword evidence="19" id="KW-1185">Reference proteome</keyword>
<dbReference type="PANTHER" id="PTHR46216">
    <property type="entry name" value="PROSAPOSIN RECEPTOR GPR37 FAMILY MEMBER"/>
    <property type="match status" value="1"/>
</dbReference>
<dbReference type="PRINTS" id="PR00237">
    <property type="entry name" value="GPCRRHODOPSN"/>
</dbReference>
<evidence type="ECO:0000256" key="1">
    <source>
        <dbReference type="ARBA" id="ARBA00004316"/>
    </source>
</evidence>
<dbReference type="FunFam" id="1.20.1070.10:FF:000059">
    <property type="entry name" value="G protein-coupled receptor 37"/>
    <property type="match status" value="1"/>
</dbReference>
<dbReference type="Pfam" id="PF00001">
    <property type="entry name" value="7tm_1"/>
    <property type="match status" value="1"/>
</dbReference>
<dbReference type="InterPro" id="IPR017452">
    <property type="entry name" value="GPCR_Rhodpsn_7TM"/>
</dbReference>
<organism evidence="18 19">
    <name type="scientific">Electrophorus electricus</name>
    <name type="common">Electric eel</name>
    <name type="synonym">Gymnotus electricus</name>
    <dbReference type="NCBI Taxonomy" id="8005"/>
    <lineage>
        <taxon>Eukaryota</taxon>
        <taxon>Metazoa</taxon>
        <taxon>Chordata</taxon>
        <taxon>Craniata</taxon>
        <taxon>Vertebrata</taxon>
        <taxon>Euteleostomi</taxon>
        <taxon>Actinopterygii</taxon>
        <taxon>Neopterygii</taxon>
        <taxon>Teleostei</taxon>
        <taxon>Ostariophysi</taxon>
        <taxon>Gymnotiformes</taxon>
        <taxon>Gymnotoidei</taxon>
        <taxon>Gymnotidae</taxon>
        <taxon>Electrophorus</taxon>
    </lineage>
</organism>
<evidence type="ECO:0000313" key="19">
    <source>
        <dbReference type="Proteomes" id="UP000314983"/>
    </source>
</evidence>
<dbReference type="GO" id="GO:0007193">
    <property type="term" value="P:adenylate cyclase-inhibiting G protein-coupled receptor signaling pathway"/>
    <property type="evidence" value="ECO:0007669"/>
    <property type="project" value="TreeGrafter"/>
</dbReference>
<dbReference type="GO" id="GO:0008528">
    <property type="term" value="F:G protein-coupled peptide receptor activity"/>
    <property type="evidence" value="ECO:0007669"/>
    <property type="project" value="TreeGrafter"/>
</dbReference>
<evidence type="ECO:0000256" key="6">
    <source>
        <dbReference type="ARBA" id="ARBA00022843"/>
    </source>
</evidence>
<dbReference type="GeneTree" id="ENSGT01150000286942"/>
<evidence type="ECO:0000256" key="8">
    <source>
        <dbReference type="ARBA" id="ARBA00023040"/>
    </source>
</evidence>
<evidence type="ECO:0000256" key="9">
    <source>
        <dbReference type="ARBA" id="ARBA00023136"/>
    </source>
</evidence>
<dbReference type="InterPro" id="IPR003909">
    <property type="entry name" value="GPR37_orph"/>
</dbReference>
<dbReference type="GO" id="GO:0036505">
    <property type="term" value="F:prosaposin receptor activity"/>
    <property type="evidence" value="ECO:0007669"/>
    <property type="project" value="TreeGrafter"/>
</dbReference>
<feature type="transmembrane region" description="Helical" evidence="15">
    <location>
        <begin position="289"/>
        <end position="309"/>
    </location>
</feature>
<keyword evidence="13" id="KW-0807">Transducer</keyword>
<dbReference type="GO" id="GO:0043410">
    <property type="term" value="P:positive regulation of MAPK cascade"/>
    <property type="evidence" value="ECO:0007669"/>
    <property type="project" value="TreeGrafter"/>
</dbReference>
<evidence type="ECO:0000256" key="11">
    <source>
        <dbReference type="ARBA" id="ARBA00023170"/>
    </source>
</evidence>
<feature type="transmembrane region" description="Helical" evidence="15">
    <location>
        <begin position="329"/>
        <end position="350"/>
    </location>
</feature>
<evidence type="ECO:0000256" key="12">
    <source>
        <dbReference type="ARBA" id="ARBA00023180"/>
    </source>
</evidence>
<evidence type="ECO:0000259" key="17">
    <source>
        <dbReference type="PROSITE" id="PS50262"/>
    </source>
</evidence>
<dbReference type="PROSITE" id="PS50262">
    <property type="entry name" value="G_PROTEIN_RECEP_F1_2"/>
    <property type="match status" value="1"/>
</dbReference>
<evidence type="ECO:0000256" key="2">
    <source>
        <dbReference type="ARBA" id="ARBA00004651"/>
    </source>
</evidence>
<dbReference type="STRING" id="8005.ENSEEEP00000023194"/>
<feature type="chain" id="PRO_5044307635" evidence="16">
    <location>
        <begin position="23"/>
        <end position="600"/>
    </location>
</feature>
<sequence>MGLQLLKLFCLLVCCELSIALAHRHNRSNFNYKNNEHGHTYNAGRPNIESQILFFADKKVSNNVDNDNVQSRDIPSFNVAVVGNASFRSKNDQLNVTGVKRDISRQPVMLKGKKHHPSAVGRYGMSTHTSLSSRHIYGGGHLKEPNLYHRQKRGAKNDQDGINLSERTKTSMHPEPLEGLLDVTKLESLPKPLAQKQSTEFPIDFTTNGGSFISPEGDYEDSTPFIPFNTRSRAPQVKNPFFPVTNETYGAYAVMFISVIIFTVGIIGNIAIMCIVCHNYYMRSISNSLLANLALWDFIIIFFCLPLVIFHELTKDWLLGEFSCKIIPYIEVASLGVTTFTLCALCIDRFRAASNVQMYYEMIENCASTTAKLTIIWMGALLLALPELLIHQLVKEGHELAEVKPWERCVVSISTTLPDSLYVLGLTYNGARLWWFFGCYFCLPTIFTIISSVVTARKIRQMERNSVRGHRKQIQLESQMNCTVVALAIVYGFCAIPDNVCNIMSVYMGAAVPRSVLDVLHLVSQMLLFCKCAVTPVLLLALCRPFGRAFLDCCCCCWEECGPKSSAATSDDNEHEGTTELELSPFSTMRDPHTVVGTHC</sequence>
<keyword evidence="3" id="KW-1003">Cell membrane</keyword>
<reference evidence="18" key="5">
    <citation type="submission" date="2025-09" db="UniProtKB">
        <authorList>
            <consortium name="Ensembl"/>
        </authorList>
    </citation>
    <scope>IDENTIFICATION</scope>
</reference>
<reference evidence="18" key="3">
    <citation type="submission" date="2020-05" db="EMBL/GenBank/DDBJ databases">
        <title>Electrophorus electricus (electric eel) genome, fEleEle1, primary haplotype.</title>
        <authorList>
            <person name="Myers G."/>
            <person name="Meyer A."/>
            <person name="Fedrigo O."/>
            <person name="Formenti G."/>
            <person name="Rhie A."/>
            <person name="Tracey A."/>
            <person name="Sims Y."/>
            <person name="Jarvis E.D."/>
        </authorList>
    </citation>
    <scope>NUCLEOTIDE SEQUENCE [LARGE SCALE GENOMIC DNA]</scope>
</reference>
<reference evidence="19" key="1">
    <citation type="journal article" date="2014" name="Science">
        <title>Nonhuman genetics. Genomic basis for the convergent evolution of electric organs.</title>
        <authorList>
            <person name="Gallant J.R."/>
            <person name="Traeger L.L."/>
            <person name="Volkening J.D."/>
            <person name="Moffett H."/>
            <person name="Chen P.H."/>
            <person name="Novina C.D."/>
            <person name="Phillips G.N.Jr."/>
            <person name="Anand R."/>
            <person name="Wells G.B."/>
            <person name="Pinch M."/>
            <person name="Guth R."/>
            <person name="Unguez G.A."/>
            <person name="Albert J.S."/>
            <person name="Zakon H.H."/>
            <person name="Samanta M.P."/>
            <person name="Sussman M.R."/>
        </authorList>
    </citation>
    <scope>NUCLEOTIDE SEQUENCE [LARGE SCALE GENOMIC DNA]</scope>
</reference>
<feature type="domain" description="G-protein coupled receptors family 1 profile" evidence="17">
    <location>
        <begin position="268"/>
        <end position="539"/>
    </location>
</feature>
<keyword evidence="7 15" id="KW-1133">Transmembrane helix</keyword>
<evidence type="ECO:0000256" key="15">
    <source>
        <dbReference type="SAM" id="Phobius"/>
    </source>
</evidence>
<keyword evidence="10" id="KW-1015">Disulfide bond</keyword>